<organism evidence="4 5">
    <name type="scientific">Phytophthora palmivora</name>
    <dbReference type="NCBI Taxonomy" id="4796"/>
    <lineage>
        <taxon>Eukaryota</taxon>
        <taxon>Sar</taxon>
        <taxon>Stramenopiles</taxon>
        <taxon>Oomycota</taxon>
        <taxon>Peronosporomycetes</taxon>
        <taxon>Peronosporales</taxon>
        <taxon>Peronosporaceae</taxon>
        <taxon>Phytophthora</taxon>
    </lineage>
</organism>
<comment type="subcellular location">
    <subcellularLocation>
        <location evidence="1">Nucleus</location>
    </subcellularLocation>
</comment>
<dbReference type="PANTHER" id="PTHR44267">
    <property type="entry name" value="WD REPEAT-CONTAINING PROTEIN 43"/>
    <property type="match status" value="1"/>
</dbReference>
<dbReference type="GO" id="GO:0000462">
    <property type="term" value="P:maturation of SSU-rRNA from tricistronic rRNA transcript (SSU-rRNA, 5.8S rRNA, LSU-rRNA)"/>
    <property type="evidence" value="ECO:0007669"/>
    <property type="project" value="TreeGrafter"/>
</dbReference>
<feature type="non-terminal residue" evidence="4">
    <location>
        <position position="70"/>
    </location>
</feature>
<keyword evidence="2" id="KW-0539">Nucleus</keyword>
<dbReference type="GO" id="GO:0005730">
    <property type="term" value="C:nucleolus"/>
    <property type="evidence" value="ECO:0007669"/>
    <property type="project" value="TreeGrafter"/>
</dbReference>
<dbReference type="EMBL" id="NCKW01007285">
    <property type="protein sequence ID" value="POM70191.1"/>
    <property type="molecule type" value="Genomic_DNA"/>
</dbReference>
<proteinExistence type="predicted"/>
<gene>
    <name evidence="4" type="ORF">PHPALM_13406</name>
</gene>
<dbReference type="InterPro" id="IPR036322">
    <property type="entry name" value="WD40_repeat_dom_sf"/>
</dbReference>
<dbReference type="SUPFAM" id="SSF50978">
    <property type="entry name" value="WD40 repeat-like"/>
    <property type="match status" value="1"/>
</dbReference>
<dbReference type="AlphaFoldDB" id="A0A2P4XXB5"/>
<dbReference type="InterPro" id="IPR052414">
    <property type="entry name" value="U3_snoRNA-assoc_WDR"/>
</dbReference>
<dbReference type="PANTHER" id="PTHR44267:SF1">
    <property type="entry name" value="WD REPEAT-CONTAINING PROTEIN 43"/>
    <property type="match status" value="1"/>
</dbReference>
<evidence type="ECO:0000256" key="3">
    <source>
        <dbReference type="SAM" id="MobiDB-lite"/>
    </source>
</evidence>
<name>A0A2P4XXB5_9STRA</name>
<reference evidence="4 5" key="1">
    <citation type="journal article" date="2017" name="Genome Biol. Evol.">
        <title>Phytophthora megakarya and P. palmivora, closely related causal agents of cacao black pod rot, underwent increases in genome sizes and gene numbers by different mechanisms.</title>
        <authorList>
            <person name="Ali S.S."/>
            <person name="Shao J."/>
            <person name="Lary D.J."/>
            <person name="Kronmiller B."/>
            <person name="Shen D."/>
            <person name="Strem M.D."/>
            <person name="Amoako-Attah I."/>
            <person name="Akrofi A.Y."/>
            <person name="Begoude B.A."/>
            <person name="Ten Hoopen G.M."/>
            <person name="Coulibaly K."/>
            <person name="Kebe B.I."/>
            <person name="Melnick R.L."/>
            <person name="Guiltinan M.J."/>
            <person name="Tyler B.M."/>
            <person name="Meinhardt L.W."/>
            <person name="Bailey B.A."/>
        </authorList>
    </citation>
    <scope>NUCLEOTIDE SEQUENCE [LARGE SCALE GENOMIC DNA]</scope>
    <source>
        <strain evidence="5">sbr112.9</strain>
    </source>
</reference>
<sequence>MQLFADSQTHFAAVSEDNRLKVWDVASASLQQELKERDHLSYRYTCLAWSQASKSKSKKRSGTSDLGLLA</sequence>
<keyword evidence="5" id="KW-1185">Reference proteome</keyword>
<evidence type="ECO:0000313" key="5">
    <source>
        <dbReference type="Proteomes" id="UP000237271"/>
    </source>
</evidence>
<evidence type="ECO:0000313" key="4">
    <source>
        <dbReference type="EMBL" id="POM70191.1"/>
    </source>
</evidence>
<evidence type="ECO:0000256" key="2">
    <source>
        <dbReference type="ARBA" id="ARBA00023242"/>
    </source>
</evidence>
<dbReference type="InterPro" id="IPR015943">
    <property type="entry name" value="WD40/YVTN_repeat-like_dom_sf"/>
</dbReference>
<feature type="region of interest" description="Disordered" evidence="3">
    <location>
        <begin position="51"/>
        <end position="70"/>
    </location>
</feature>
<dbReference type="OrthoDB" id="30195at2759"/>
<dbReference type="Proteomes" id="UP000237271">
    <property type="component" value="Unassembled WGS sequence"/>
</dbReference>
<accession>A0A2P4XXB5</accession>
<dbReference type="Gene3D" id="2.130.10.10">
    <property type="entry name" value="YVTN repeat-like/Quinoprotein amine dehydrogenase"/>
    <property type="match status" value="1"/>
</dbReference>
<protein>
    <submittedName>
        <fullName evidence="4">Uncharacterized protein</fullName>
    </submittedName>
</protein>
<evidence type="ECO:0000256" key="1">
    <source>
        <dbReference type="ARBA" id="ARBA00004123"/>
    </source>
</evidence>
<comment type="caution">
    <text evidence="4">The sequence shown here is derived from an EMBL/GenBank/DDBJ whole genome shotgun (WGS) entry which is preliminary data.</text>
</comment>